<dbReference type="GO" id="GO:0005975">
    <property type="term" value="P:carbohydrate metabolic process"/>
    <property type="evidence" value="ECO:0007669"/>
    <property type="project" value="InterPro"/>
</dbReference>
<keyword evidence="8" id="KW-0533">Nickel</keyword>
<evidence type="ECO:0000256" key="3">
    <source>
        <dbReference type="ARBA" id="ARBA00022801"/>
    </source>
</evidence>
<dbReference type="PANTHER" id="PTHR32092:SF5">
    <property type="entry name" value="6-PHOSPHO-BETA-GLUCOSIDASE"/>
    <property type="match status" value="1"/>
</dbReference>
<dbReference type="InterPro" id="IPR022616">
    <property type="entry name" value="Glyco_hydro_4_C"/>
</dbReference>
<keyword evidence="8" id="KW-0170">Cobalt</keyword>
<evidence type="ECO:0000259" key="11">
    <source>
        <dbReference type="Pfam" id="PF11975"/>
    </source>
</evidence>
<evidence type="ECO:0000313" key="13">
    <source>
        <dbReference type="Proteomes" id="UP000034085"/>
    </source>
</evidence>
<proteinExistence type="inferred from homology"/>
<dbReference type="InterPro" id="IPR015955">
    <property type="entry name" value="Lactate_DH/Glyco_Ohase_4_C"/>
</dbReference>
<organism evidence="12 13">
    <name type="scientific">Citrobacter amalonaticus Y19</name>
    <dbReference type="NCBI Taxonomy" id="1261127"/>
    <lineage>
        <taxon>Bacteria</taxon>
        <taxon>Pseudomonadati</taxon>
        <taxon>Pseudomonadota</taxon>
        <taxon>Gammaproteobacteria</taxon>
        <taxon>Enterobacterales</taxon>
        <taxon>Enterobacteriaceae</taxon>
        <taxon>Citrobacter</taxon>
    </lineage>
</organism>
<keyword evidence="3 10" id="KW-0378">Hydrolase</keyword>
<evidence type="ECO:0000256" key="9">
    <source>
        <dbReference type="PIRSR" id="PIRSR601088-4"/>
    </source>
</evidence>
<keyword evidence="2 8" id="KW-0479">Metal-binding</keyword>
<accession>A0A0F6TXM6</accession>
<feature type="binding site" evidence="7">
    <location>
        <position position="90"/>
    </location>
    <ligand>
        <name>substrate</name>
    </ligand>
</feature>
<dbReference type="HOGENOM" id="CLU_045951_0_1_6"/>
<dbReference type="Pfam" id="PF11975">
    <property type="entry name" value="Glyco_hydro_4C"/>
    <property type="match status" value="1"/>
</dbReference>
<dbReference type="InterPro" id="IPR001088">
    <property type="entry name" value="Glyco_hydro_4"/>
</dbReference>
<feature type="site" description="Increases basicity of active site Tyr" evidence="9">
    <location>
        <position position="106"/>
    </location>
</feature>
<dbReference type="GO" id="GO:0046872">
    <property type="term" value="F:metal ion binding"/>
    <property type="evidence" value="ECO:0007669"/>
    <property type="project" value="UniProtKB-KW"/>
</dbReference>
<dbReference type="Pfam" id="PF02056">
    <property type="entry name" value="Glyco_hydro_4"/>
    <property type="match status" value="1"/>
</dbReference>
<dbReference type="GO" id="GO:0016616">
    <property type="term" value="F:oxidoreductase activity, acting on the CH-OH group of donors, NAD or NADP as acceptor"/>
    <property type="evidence" value="ECO:0007669"/>
    <property type="project" value="InterPro"/>
</dbReference>
<dbReference type="GO" id="GO:0004553">
    <property type="term" value="F:hydrolase activity, hydrolyzing O-glycosyl compounds"/>
    <property type="evidence" value="ECO:0007669"/>
    <property type="project" value="InterPro"/>
</dbReference>
<keyword evidence="8" id="KW-0408">Iron</keyword>
<dbReference type="KEGG" id="cama:F384_19855"/>
<comment type="cofactor">
    <cofactor evidence="10">
        <name>NAD(+)</name>
        <dbReference type="ChEBI" id="CHEBI:57540"/>
    </cofactor>
    <text evidence="10">Binds 1 NAD(+) per subunit.</text>
</comment>
<dbReference type="RefSeq" id="WP_046492246.1">
    <property type="nucleotide sequence ID" value="NZ_CP011132.1"/>
</dbReference>
<dbReference type="Gene3D" id="3.40.50.720">
    <property type="entry name" value="NAD(P)-binding Rossmann-like Domain"/>
    <property type="match status" value="1"/>
</dbReference>
<sequence>MKLTVLGGGGVRSAFLAKSLAYNAHRIGLQEVVFLDNAEENLKIFGEIARYVFATIRPDIRFSLTTDPVSALKNSNYVITTLRVGGDESRVRDERIALNHNTLGQETTGAGGFAMAMRSIPAILNYCRLIEEHAAPDAILFNFTNPSGLVTEAIIKSGFKRRVYGICDAPSELIRELPAILNCDEADLKVECYGLNHFSWFTHFTVKGEDVTDKLVSNPELYSKTAMQYFSPVLVQLCDKQLLNEYLYYYYYREVALKAIQDAPETRGEAIARINKEMREELQNVDAQANPEAAFDIWMKHYLRRENSYMQNESHQEKFNTRTPLTLQQFIEEPDSGGYAGVALDILEAVNSSTSKRIVVSLQNNGTLDFLRPDDVIEISCDLSKEGLKPVTPIHVPDAQKNMISCVKEYERLAVDAIMRKDKSLAIRALMAHPLIGSWSLAKQLVSEYLDEAQFSDWK</sequence>
<comment type="similarity">
    <text evidence="1 10">Belongs to the glycosyl hydrolase 4 family.</text>
</comment>
<feature type="domain" description="Glycosyl hydrolase family 4 C-terminal" evidence="11">
    <location>
        <begin position="192"/>
        <end position="436"/>
    </location>
</feature>
<evidence type="ECO:0000256" key="8">
    <source>
        <dbReference type="PIRSR" id="PIRSR601088-3"/>
    </source>
</evidence>
<feature type="binding site" evidence="7">
    <location>
        <position position="145"/>
    </location>
    <ligand>
        <name>substrate</name>
    </ligand>
</feature>
<gene>
    <name evidence="12" type="ORF">F384_19855</name>
</gene>
<evidence type="ECO:0000256" key="5">
    <source>
        <dbReference type="ARBA" id="ARBA00023211"/>
    </source>
</evidence>
<evidence type="ECO:0000256" key="4">
    <source>
        <dbReference type="ARBA" id="ARBA00023027"/>
    </source>
</evidence>
<dbReference type="OrthoDB" id="9767022at2"/>
<evidence type="ECO:0000256" key="1">
    <source>
        <dbReference type="ARBA" id="ARBA00010141"/>
    </source>
</evidence>
<keyword evidence="6 10" id="KW-0326">Glycosidase</keyword>
<dbReference type="PATRIC" id="fig|1261127.3.peg.4146"/>
<protein>
    <submittedName>
        <fullName evidence="12">Glycoside hydrolase</fullName>
    </submittedName>
</protein>
<evidence type="ECO:0000256" key="7">
    <source>
        <dbReference type="PIRSR" id="PIRSR601088-2"/>
    </source>
</evidence>
<dbReference type="SUPFAM" id="SSF51735">
    <property type="entry name" value="NAD(P)-binding Rossmann-fold domains"/>
    <property type="match status" value="1"/>
</dbReference>
<evidence type="ECO:0000313" key="12">
    <source>
        <dbReference type="EMBL" id="AKE60657.1"/>
    </source>
</evidence>
<feature type="binding site" evidence="8">
    <location>
        <position position="167"/>
    </location>
    <ligand>
        <name>Mn(2+)</name>
        <dbReference type="ChEBI" id="CHEBI:29035"/>
    </ligand>
</feature>
<keyword evidence="5 8" id="KW-0464">Manganese</keyword>
<dbReference type="InterPro" id="IPR036291">
    <property type="entry name" value="NAD(P)-bd_dom_sf"/>
</dbReference>
<reference evidence="12 13" key="1">
    <citation type="journal article" date="2013" name="Appl. Microbiol. Biotechnol.">
        <title>Glycerol assimilation and production of 1,3-propanediol by Citrobacter amalonaticus Y19.</title>
        <authorList>
            <person name="Ainala S.K."/>
            <person name="Ashok S."/>
            <person name="Ko Y."/>
            <person name="Park S."/>
        </authorList>
    </citation>
    <scope>NUCLEOTIDE SEQUENCE [LARGE SCALE GENOMIC DNA]</scope>
    <source>
        <strain evidence="12 13">Y19</strain>
    </source>
</reference>
<evidence type="ECO:0000256" key="2">
    <source>
        <dbReference type="ARBA" id="ARBA00022723"/>
    </source>
</evidence>
<evidence type="ECO:0000256" key="10">
    <source>
        <dbReference type="RuleBase" id="RU361152"/>
    </source>
</evidence>
<dbReference type="AlphaFoldDB" id="A0A0F6TXM6"/>
<dbReference type="PANTHER" id="PTHR32092">
    <property type="entry name" value="6-PHOSPHO-BETA-GLUCOSIDASE-RELATED"/>
    <property type="match status" value="1"/>
</dbReference>
<name>A0A0F6TXM6_CITAM</name>
<dbReference type="SUPFAM" id="SSF56327">
    <property type="entry name" value="LDH C-terminal domain-like"/>
    <property type="match status" value="1"/>
</dbReference>
<dbReference type="Proteomes" id="UP000034085">
    <property type="component" value="Chromosome"/>
</dbReference>
<dbReference type="PRINTS" id="PR00732">
    <property type="entry name" value="GLHYDRLASE4"/>
</dbReference>
<keyword evidence="4 10" id="KW-0520">NAD</keyword>
<dbReference type="EMBL" id="CP011132">
    <property type="protein sequence ID" value="AKE60657.1"/>
    <property type="molecule type" value="Genomic_DNA"/>
</dbReference>
<feature type="binding site" evidence="8">
    <location>
        <position position="197"/>
    </location>
    <ligand>
        <name>Mn(2+)</name>
        <dbReference type="ChEBI" id="CHEBI:29035"/>
    </ligand>
</feature>
<evidence type="ECO:0000256" key="6">
    <source>
        <dbReference type="ARBA" id="ARBA00023295"/>
    </source>
</evidence>
<dbReference type="Gene3D" id="3.90.110.10">
    <property type="entry name" value="Lactate dehydrogenase/glycoside hydrolase, family 4, C-terminal"/>
    <property type="match status" value="1"/>
</dbReference>